<evidence type="ECO:0000256" key="1">
    <source>
        <dbReference type="ARBA" id="ARBA00006817"/>
    </source>
</evidence>
<dbReference type="InterPro" id="IPR023393">
    <property type="entry name" value="START-like_dom_sf"/>
</dbReference>
<dbReference type="Proteomes" id="UP000215137">
    <property type="component" value="Chromosome"/>
</dbReference>
<dbReference type="AlphaFoldDB" id="A0A248TGZ6"/>
<name>A0A248TGZ6_9BACI</name>
<proteinExistence type="inferred from homology"/>
<sequence length="158" mass="18419">MTKFGKLYEVNGRYVLQFERLFTHKPESVFRYVTDPDYFTRWYPFATGEMDLIEGGKIAFDDGEGTKYEGIITEYQPPVVFAFHEGADMLRIELQNTDDGCRMNFQHTFDDRSWAAATAAGWHRCLDALVMLANEQLPEWPDNGAELREFYREAFDSN</sequence>
<dbReference type="KEGG" id="bko:CKF48_09170"/>
<dbReference type="CDD" id="cd08899">
    <property type="entry name" value="SRPBCC_CalC_Aha1-like_6"/>
    <property type="match status" value="1"/>
</dbReference>
<evidence type="ECO:0000259" key="2">
    <source>
        <dbReference type="Pfam" id="PF08327"/>
    </source>
</evidence>
<comment type="similarity">
    <text evidence="1">Belongs to the AHA1 family.</text>
</comment>
<protein>
    <recommendedName>
        <fullName evidence="2">Activator of Hsp90 ATPase homologue 1/2-like C-terminal domain-containing protein</fullName>
    </recommendedName>
</protein>
<dbReference type="OrthoDB" id="9803476at2"/>
<evidence type="ECO:0000313" key="4">
    <source>
        <dbReference type="Proteomes" id="UP000215137"/>
    </source>
</evidence>
<dbReference type="SUPFAM" id="SSF55961">
    <property type="entry name" value="Bet v1-like"/>
    <property type="match status" value="1"/>
</dbReference>
<dbReference type="InterPro" id="IPR013538">
    <property type="entry name" value="ASHA1/2-like_C"/>
</dbReference>
<feature type="domain" description="Activator of Hsp90 ATPase homologue 1/2-like C-terminal" evidence="2">
    <location>
        <begin position="25"/>
        <end position="131"/>
    </location>
</feature>
<dbReference type="RefSeq" id="WP_095371060.1">
    <property type="nucleotide sequence ID" value="NZ_CP022983.1"/>
</dbReference>
<reference evidence="3 4" key="1">
    <citation type="submission" date="2017-08" db="EMBL/GenBank/DDBJ databases">
        <title>Complete Genome Sequence of Bacillus kochii Oregon-R-modENCODE STRAIN BDGP4, isolated from Drosophila melanogaster gut.</title>
        <authorList>
            <person name="Wan K.H."/>
            <person name="Yu C."/>
            <person name="Park S."/>
            <person name="Hammonds A.S."/>
            <person name="Booth B.W."/>
            <person name="Celniker S.E."/>
        </authorList>
    </citation>
    <scope>NUCLEOTIDE SEQUENCE [LARGE SCALE GENOMIC DNA]</scope>
    <source>
        <strain evidence="3 4">BDGP4</strain>
    </source>
</reference>
<accession>A0A248TGZ6</accession>
<dbReference type="Gene3D" id="3.30.530.20">
    <property type="match status" value="1"/>
</dbReference>
<dbReference type="EMBL" id="CP022983">
    <property type="protein sequence ID" value="ASV67486.1"/>
    <property type="molecule type" value="Genomic_DNA"/>
</dbReference>
<organism evidence="3 4">
    <name type="scientific">Cytobacillus kochii</name>
    <dbReference type="NCBI Taxonomy" id="859143"/>
    <lineage>
        <taxon>Bacteria</taxon>
        <taxon>Bacillati</taxon>
        <taxon>Bacillota</taxon>
        <taxon>Bacilli</taxon>
        <taxon>Bacillales</taxon>
        <taxon>Bacillaceae</taxon>
        <taxon>Cytobacillus</taxon>
    </lineage>
</organism>
<gene>
    <name evidence="3" type="ORF">CKF48_09170</name>
</gene>
<dbReference type="Pfam" id="PF08327">
    <property type="entry name" value="AHSA1"/>
    <property type="match status" value="1"/>
</dbReference>
<keyword evidence="4" id="KW-1185">Reference proteome</keyword>
<evidence type="ECO:0000313" key="3">
    <source>
        <dbReference type="EMBL" id="ASV67486.1"/>
    </source>
</evidence>